<feature type="compositionally biased region" description="Gly residues" evidence="1">
    <location>
        <begin position="1373"/>
        <end position="1387"/>
    </location>
</feature>
<dbReference type="SUPFAM" id="SSF55277">
    <property type="entry name" value="GYF domain"/>
    <property type="match status" value="1"/>
</dbReference>
<feature type="region of interest" description="Disordered" evidence="1">
    <location>
        <begin position="1241"/>
        <end position="1272"/>
    </location>
</feature>
<evidence type="ECO:0000313" key="4">
    <source>
        <dbReference type="Proteomes" id="UP000053327"/>
    </source>
</evidence>
<name>A0A0J9VLA7_PLAV1</name>
<feature type="region of interest" description="Disordered" evidence="1">
    <location>
        <begin position="1362"/>
        <end position="1435"/>
    </location>
</feature>
<dbReference type="SMART" id="SM00444">
    <property type="entry name" value="GYF"/>
    <property type="match status" value="1"/>
</dbReference>
<feature type="compositionally biased region" description="Basic and acidic residues" evidence="1">
    <location>
        <begin position="1289"/>
        <end position="1302"/>
    </location>
</feature>
<evidence type="ECO:0000313" key="3">
    <source>
        <dbReference type="EMBL" id="KMZ87738.1"/>
    </source>
</evidence>
<feature type="compositionally biased region" description="Basic and acidic residues" evidence="1">
    <location>
        <begin position="241"/>
        <end position="262"/>
    </location>
</feature>
<accession>A0A0J9VLA7</accession>
<feature type="compositionally biased region" description="Basic residues" evidence="1">
    <location>
        <begin position="263"/>
        <end position="274"/>
    </location>
</feature>
<feature type="compositionally biased region" description="Polar residues" evidence="1">
    <location>
        <begin position="436"/>
        <end position="445"/>
    </location>
</feature>
<feature type="region of interest" description="Disordered" evidence="1">
    <location>
        <begin position="676"/>
        <end position="720"/>
    </location>
</feature>
<feature type="region of interest" description="Disordered" evidence="1">
    <location>
        <begin position="65"/>
        <end position="147"/>
    </location>
</feature>
<dbReference type="Gene3D" id="3.30.1490.40">
    <property type="match status" value="1"/>
</dbReference>
<feature type="compositionally biased region" description="Polar residues" evidence="1">
    <location>
        <begin position="481"/>
        <end position="499"/>
    </location>
</feature>
<gene>
    <name evidence="3" type="ORF">PVBG_03839</name>
</gene>
<dbReference type="Proteomes" id="UP000053327">
    <property type="component" value="Unassembled WGS sequence"/>
</dbReference>
<dbReference type="PROSITE" id="PS50829">
    <property type="entry name" value="GYF"/>
    <property type="match status" value="1"/>
</dbReference>
<dbReference type="OrthoDB" id="378109at2759"/>
<proteinExistence type="predicted"/>
<feature type="region of interest" description="Disordered" evidence="1">
    <location>
        <begin position="1"/>
        <end position="27"/>
    </location>
</feature>
<feature type="compositionally biased region" description="Polar residues" evidence="1">
    <location>
        <begin position="554"/>
        <end position="574"/>
    </location>
</feature>
<dbReference type="InterPro" id="IPR035445">
    <property type="entry name" value="GYF-like_dom_sf"/>
</dbReference>
<feature type="compositionally biased region" description="Basic and acidic residues" evidence="1">
    <location>
        <begin position="219"/>
        <end position="229"/>
    </location>
</feature>
<feature type="compositionally biased region" description="Polar residues" evidence="1">
    <location>
        <begin position="370"/>
        <end position="381"/>
    </location>
</feature>
<feature type="domain" description="GYF" evidence="2">
    <location>
        <begin position="1483"/>
        <end position="1531"/>
    </location>
</feature>
<feature type="compositionally biased region" description="Gly residues" evidence="1">
    <location>
        <begin position="688"/>
        <end position="715"/>
    </location>
</feature>
<dbReference type="InterPro" id="IPR003169">
    <property type="entry name" value="GYF"/>
</dbReference>
<reference evidence="3 4" key="1">
    <citation type="submission" date="2011-08" db="EMBL/GenBank/DDBJ databases">
        <title>The Genome Sequence of Plasmodium vivax Brazil I.</title>
        <authorList>
            <consortium name="The Broad Institute Genome Sequencing Platform"/>
            <consortium name="The Broad Institute Genome Sequencing Center for Infectious Disease"/>
            <person name="Neafsey D."/>
            <person name="Carlton J."/>
            <person name="Barnwell J."/>
            <person name="Collins W."/>
            <person name="Escalante A."/>
            <person name="Mullikin J."/>
            <person name="Saul A."/>
            <person name="Guigo R."/>
            <person name="Camara F."/>
            <person name="Young S.K."/>
            <person name="Zeng Q."/>
            <person name="Gargeya S."/>
            <person name="Fitzgerald M."/>
            <person name="Haas B."/>
            <person name="Abouelleil A."/>
            <person name="Alvarado L."/>
            <person name="Arachchi H.M."/>
            <person name="Berlin A."/>
            <person name="Brown A."/>
            <person name="Chapman S.B."/>
            <person name="Chen Z."/>
            <person name="Dunbar C."/>
            <person name="Freedman E."/>
            <person name="Gearin G."/>
            <person name="Gellesch M."/>
            <person name="Goldberg J."/>
            <person name="Griggs A."/>
            <person name="Gujja S."/>
            <person name="Heiman D."/>
            <person name="Howarth C."/>
            <person name="Larson L."/>
            <person name="Lui A."/>
            <person name="MacDonald P.J.P."/>
            <person name="Montmayeur A."/>
            <person name="Murphy C."/>
            <person name="Neiman D."/>
            <person name="Pearson M."/>
            <person name="Priest M."/>
            <person name="Roberts A."/>
            <person name="Saif S."/>
            <person name="Shea T."/>
            <person name="Shenoy N."/>
            <person name="Sisk P."/>
            <person name="Stolte C."/>
            <person name="Sykes S."/>
            <person name="Wortman J."/>
            <person name="Nusbaum C."/>
            <person name="Birren B."/>
        </authorList>
    </citation>
    <scope>NUCLEOTIDE SEQUENCE [LARGE SCALE GENOMIC DNA]</scope>
    <source>
        <strain evidence="3 4">Brazil I</strain>
    </source>
</reference>
<dbReference type="Pfam" id="PF02213">
    <property type="entry name" value="GYF"/>
    <property type="match status" value="1"/>
</dbReference>
<organism evidence="3 4">
    <name type="scientific">Plasmodium vivax (strain Brazil I)</name>
    <dbReference type="NCBI Taxonomy" id="1033975"/>
    <lineage>
        <taxon>Eukaryota</taxon>
        <taxon>Sar</taxon>
        <taxon>Alveolata</taxon>
        <taxon>Apicomplexa</taxon>
        <taxon>Aconoidasida</taxon>
        <taxon>Haemosporida</taxon>
        <taxon>Plasmodiidae</taxon>
        <taxon>Plasmodium</taxon>
        <taxon>Plasmodium (Plasmodium)</taxon>
    </lineage>
</organism>
<feature type="compositionally biased region" description="Low complexity" evidence="1">
    <location>
        <begin position="1"/>
        <end position="18"/>
    </location>
</feature>
<feature type="region of interest" description="Disordered" evidence="1">
    <location>
        <begin position="549"/>
        <end position="586"/>
    </location>
</feature>
<sequence length="1557" mass="166154">MGSTGSLGNVSLSNVSLGKPPEEKHDQAAALHVEKKYMDACAVGGMVSGVVSGVVDGAVDGAGGVMEGRKEDHSAEGGPCADGASGADARAADDKKKQNKKKKEEKEKEKEKEKDPSVKLQSDAHKGSGTPKQVAANSWASPRPGQSIQDGTSLLYYMSRSNMGVGMPPGGFPSGGFPANGFPPNGLALNGFPPNSFAPNGFPPNSFAPNGGTPGDWNEPERQPPKGEPLEVGQFQMGKGDGQEKHSAEVLPNDEKDADQDKKRKKEKKNKKKKGEASSGGNENGVVGAGALAGEDKGAPQAVGTAATAAASAATTQAVVPPHETAKSDAAKGEAPSANTFTSFLSKIMQHKADAPPSERYPNGGYPNGCYQSGSHPNGRTDSAPHAEPVANKNGPALNSNGHPVVGHNKEGSNTHPQRSSDALHGDLYGLPKSGANKNSATSSPPYQPHFNPLANGALLPMQSGNSPLLNHLSGVKHRLQGSSHHPQGTDGPSPNENVPNGGMYLSAFQHQSYGDVSKGGANQSSHLYMSNQQGKAFYASAFVERGSNEGPINDSSSNEAHPSNGSNELSRGGSTPRAPPGSMKSNEDLLSLFKRVLPHATVNIVPKNQHLSSSSGGSDSMLNAPGGHPLIGSVHHVESAQTNPRRNLMEAMRNDYEQQMGFKREHQEVGAMAPSNEHLGKDEGGKPTHGGGGGVGGGIGGGIGGGNNSGGSGSGSAYAQRGKEIHNKDLATAMIMRMKLKEEQPSEGGNPPSSNRMMVVPTSREHSIPASIKSHLCSLDLCELLKCYHSLNVQIIQLKLYWIYHKIQAYDSGGNGGGNNATELMSKEKKIVAKVKEMKTLLDYANDLVKSTFQKNKKKYEILIHQFTVILKQHDHLYQQKKEKIMRDHSDKEPIVHFICNIDRIVHRCVAANGEEPLSSSPSFRGTHQPLASVDARGEVIPLGGMQSGNISGNQSGYAGGYAGGYSNSVRKTPPPMDLQHKLLMQKLSEQGRHPEGLYDERNLNQNKITLADYQRNYLLNAIGGGKDEQAMNFLKRSGGNGEQGAAASLEIAYADEQEDKKNSPLGRAGGYEAASRGSMYLRDAQSMEAFPLDGHSGSGNHSGGGNISSACASPLLNRINKALLNKPGKEDGAQDREGAKDLPDNYGLLELLRKKKLMELQGGLQSGVHSRMERGLNSGMQSGMQSGLQNGLQSALHGGLLGSLRAASQGRDDHMDAGPMLRKAHQGALGGKSVLHAASKEEHQQHPQHGRHQQHQQQQQMGPPPADHLNYYFQNAQADQTAFTSQAKHESNSQSHSDRVKTQVDMMIPPMGETMKQDAHGNKQQQQYAPPKDYIHFSDYNSFVKSASMNPSGVLVNSQEEISAQKEGEQSNGGGAPGAVGGSVGGAVNDQRTSGSGEVHPNYMPSEANQSEDHHPMPHPNASHPPHALPPAQPAQMVCKIPSIYKTSSTNKSMNSSGEKKNATYSLFEMEEAKRPDALRDKCWQYVDPKGVVQGPFFLDEMRIWSEMGYFEPMLPVRCCDSDRFVALNKLFPPPHKPFTIIPKPQPILQWDEEL</sequence>
<feature type="compositionally biased region" description="Polar residues" evidence="1">
    <location>
        <begin position="135"/>
        <end position="147"/>
    </location>
</feature>
<evidence type="ECO:0000256" key="1">
    <source>
        <dbReference type="SAM" id="MobiDB-lite"/>
    </source>
</evidence>
<protein>
    <recommendedName>
        <fullName evidence="2">GYF domain-containing protein</fullName>
    </recommendedName>
</protein>
<feature type="compositionally biased region" description="Low complexity" evidence="1">
    <location>
        <begin position="277"/>
        <end position="322"/>
    </location>
</feature>
<feature type="region of interest" description="Disordered" evidence="1">
    <location>
        <begin position="190"/>
        <end position="504"/>
    </location>
</feature>
<feature type="compositionally biased region" description="Basic and acidic residues" evidence="1">
    <location>
        <begin position="90"/>
        <end position="126"/>
    </location>
</feature>
<evidence type="ECO:0000259" key="2">
    <source>
        <dbReference type="PROSITE" id="PS50829"/>
    </source>
</evidence>
<dbReference type="EMBL" id="KQ234795">
    <property type="protein sequence ID" value="KMZ87738.1"/>
    <property type="molecule type" value="Genomic_DNA"/>
</dbReference>
<feature type="region of interest" description="Disordered" evidence="1">
    <location>
        <begin position="1283"/>
        <end position="1302"/>
    </location>
</feature>